<dbReference type="EMBL" id="DVLX01000098">
    <property type="protein sequence ID" value="HIU00250.1"/>
    <property type="molecule type" value="Genomic_DNA"/>
</dbReference>
<reference evidence="2" key="1">
    <citation type="submission" date="2020-10" db="EMBL/GenBank/DDBJ databases">
        <authorList>
            <person name="Gilroy R."/>
        </authorList>
    </citation>
    <scope>NUCLEOTIDE SEQUENCE</scope>
    <source>
        <strain evidence="2">CHK176-22527</strain>
    </source>
</reference>
<accession>A0A9D1KW82</accession>
<organism evidence="2 3">
    <name type="scientific">Candidatus Allocopromorpha excrementavium</name>
    <dbReference type="NCBI Taxonomy" id="2840741"/>
    <lineage>
        <taxon>Bacteria</taxon>
        <taxon>Bacillati</taxon>
        <taxon>Bacillota</taxon>
        <taxon>Clostridia</taxon>
        <taxon>Eubacteriales</taxon>
        <taxon>Eubacteriaceae</taxon>
        <taxon>Eubacteriaceae incertae sedis</taxon>
        <taxon>Candidatus Allocopromorpha</taxon>
    </lineage>
</organism>
<reference evidence="2" key="2">
    <citation type="journal article" date="2021" name="PeerJ">
        <title>Extensive microbial diversity within the chicken gut microbiome revealed by metagenomics and culture.</title>
        <authorList>
            <person name="Gilroy R."/>
            <person name="Ravi A."/>
            <person name="Getino M."/>
            <person name="Pursley I."/>
            <person name="Horton D.L."/>
            <person name="Alikhan N.F."/>
            <person name="Baker D."/>
            <person name="Gharbi K."/>
            <person name="Hall N."/>
            <person name="Watson M."/>
            <person name="Adriaenssens E.M."/>
            <person name="Foster-Nyarko E."/>
            <person name="Jarju S."/>
            <person name="Secka A."/>
            <person name="Antonio M."/>
            <person name="Oren A."/>
            <person name="Chaudhuri R.R."/>
            <person name="La Ragione R."/>
            <person name="Hildebrand F."/>
            <person name="Pallen M.J."/>
        </authorList>
    </citation>
    <scope>NUCLEOTIDE SEQUENCE</scope>
    <source>
        <strain evidence="2">CHK176-22527</strain>
    </source>
</reference>
<keyword evidence="1" id="KW-0812">Transmembrane</keyword>
<sequence>MDTADKILAALIAGIVCLILVSGAVIYVIWTEKDGAIEEVKMAAGTAESENELLLCDDTSIVNNTRGRLWLRAEIIYSDELDAEKCSISSDAVEDGAWIYSDGWYYYNDVLDFTHKTRPLVDDVIYDGESMTESTDKAFRLQVEAVKEDWLYEEPSSCVEAFEMFYKVKGQGETENL</sequence>
<evidence type="ECO:0000313" key="3">
    <source>
        <dbReference type="Proteomes" id="UP000824159"/>
    </source>
</evidence>
<name>A0A9D1KW82_9FIRM</name>
<proteinExistence type="predicted"/>
<dbReference type="AlphaFoldDB" id="A0A9D1KW82"/>
<comment type="caution">
    <text evidence="2">The sequence shown here is derived from an EMBL/GenBank/DDBJ whole genome shotgun (WGS) entry which is preliminary data.</text>
</comment>
<evidence type="ECO:0000256" key="1">
    <source>
        <dbReference type="SAM" id="Phobius"/>
    </source>
</evidence>
<gene>
    <name evidence="2" type="ORF">IAD12_08375</name>
</gene>
<keyword evidence="1" id="KW-1133">Transmembrane helix</keyword>
<keyword evidence="1" id="KW-0472">Membrane</keyword>
<feature type="transmembrane region" description="Helical" evidence="1">
    <location>
        <begin position="7"/>
        <end position="30"/>
    </location>
</feature>
<protein>
    <submittedName>
        <fullName evidence="2">Uncharacterized protein</fullName>
    </submittedName>
</protein>
<dbReference type="Proteomes" id="UP000824159">
    <property type="component" value="Unassembled WGS sequence"/>
</dbReference>
<evidence type="ECO:0000313" key="2">
    <source>
        <dbReference type="EMBL" id="HIU00250.1"/>
    </source>
</evidence>